<proteinExistence type="predicted"/>
<name>A0A1T3CXK2_9HYPO</name>
<keyword evidence="2" id="KW-1185">Reference proteome</keyword>
<organism evidence="1 2">
    <name type="scientific">Trichoderma guizhouense</name>
    <dbReference type="NCBI Taxonomy" id="1491466"/>
    <lineage>
        <taxon>Eukaryota</taxon>
        <taxon>Fungi</taxon>
        <taxon>Dikarya</taxon>
        <taxon>Ascomycota</taxon>
        <taxon>Pezizomycotina</taxon>
        <taxon>Sordariomycetes</taxon>
        <taxon>Hypocreomycetidae</taxon>
        <taxon>Hypocreales</taxon>
        <taxon>Hypocreaceae</taxon>
        <taxon>Trichoderma</taxon>
    </lineage>
</organism>
<sequence>MSADSCLPETRPQACHISLPKVYTAHISLFDNRLMIEKVIIRIHAWEAELKCFMSPETQAAKTMEVTDKATATRKRLVGMMNQHYQARFDEHSPAADPRSLSSQLRRMVESERQTHANIIAAWEMCTNDLVTYRVNLTDYKREAREA</sequence>
<reference evidence="1 2" key="1">
    <citation type="submission" date="2016-04" db="EMBL/GenBank/DDBJ databases">
        <title>Multiple horizontal gene transfer events from other fungi enriched the ability of the initially mycotrophic fungus Trichoderma (Ascomycota) to feed on dead plant biomass.</title>
        <authorList>
            <person name="Atanasova L."/>
            <person name="Chenthamara K."/>
            <person name="Zhang J."/>
            <person name="Grujic M."/>
            <person name="Henrissat B."/>
            <person name="Kuo A."/>
            <person name="Aertz A."/>
            <person name="Salamov A."/>
            <person name="Lipzen A."/>
            <person name="Labutti K."/>
            <person name="Barry K."/>
            <person name="Miao Y."/>
            <person name="Rahimi M.J."/>
            <person name="Shen Q."/>
            <person name="Grigoriev I.V."/>
            <person name="Kubicek C.P."/>
            <person name="Druzhinina I.S."/>
        </authorList>
    </citation>
    <scope>NUCLEOTIDE SEQUENCE [LARGE SCALE GENOMIC DNA]</scope>
    <source>
        <strain evidence="1 2">NJAU 4742</strain>
    </source>
</reference>
<gene>
    <name evidence="1" type="ORF">A0O28_0093800</name>
</gene>
<evidence type="ECO:0000313" key="2">
    <source>
        <dbReference type="Proteomes" id="UP000191004"/>
    </source>
</evidence>
<comment type="caution">
    <text evidence="1">The sequence shown here is derived from an EMBL/GenBank/DDBJ whole genome shotgun (WGS) entry which is preliminary data.</text>
</comment>
<accession>A0A1T3CXK2</accession>
<evidence type="ECO:0000313" key="1">
    <source>
        <dbReference type="EMBL" id="OPB45813.1"/>
    </source>
</evidence>
<protein>
    <submittedName>
        <fullName evidence="1">Uncharacterized protein</fullName>
    </submittedName>
</protein>
<dbReference type="EMBL" id="LVVK01000004">
    <property type="protein sequence ID" value="OPB45813.1"/>
    <property type="molecule type" value="Genomic_DNA"/>
</dbReference>
<dbReference type="AlphaFoldDB" id="A0A1T3CXK2"/>
<dbReference type="Proteomes" id="UP000191004">
    <property type="component" value="Unassembled WGS sequence"/>
</dbReference>